<keyword evidence="2 3" id="KW-0040">ANK repeat</keyword>
<evidence type="ECO:0000313" key="5">
    <source>
        <dbReference type="EMBL" id="CAJ1376445.1"/>
    </source>
</evidence>
<name>A0AA36HW52_9DINO</name>
<evidence type="ECO:0000256" key="2">
    <source>
        <dbReference type="ARBA" id="ARBA00023043"/>
    </source>
</evidence>
<dbReference type="SMART" id="SM00248">
    <property type="entry name" value="ANK"/>
    <property type="match status" value="6"/>
</dbReference>
<feature type="repeat" description="ANK" evidence="3">
    <location>
        <begin position="207"/>
        <end position="239"/>
    </location>
</feature>
<dbReference type="PANTHER" id="PTHR24126:SF14">
    <property type="entry name" value="ANK_REP_REGION DOMAIN-CONTAINING PROTEIN"/>
    <property type="match status" value="1"/>
</dbReference>
<feature type="repeat" description="ANK" evidence="3">
    <location>
        <begin position="145"/>
        <end position="177"/>
    </location>
</feature>
<reference evidence="5" key="1">
    <citation type="submission" date="2023-08" db="EMBL/GenBank/DDBJ databases">
        <authorList>
            <person name="Chen Y."/>
            <person name="Shah S."/>
            <person name="Dougan E. K."/>
            <person name="Thang M."/>
            <person name="Chan C."/>
        </authorList>
    </citation>
    <scope>NUCLEOTIDE SEQUENCE</scope>
</reference>
<dbReference type="PROSITE" id="PS50297">
    <property type="entry name" value="ANK_REP_REGION"/>
    <property type="match status" value="3"/>
</dbReference>
<accession>A0AA36HW52</accession>
<organism evidence="5 6">
    <name type="scientific">Effrenium voratum</name>
    <dbReference type="NCBI Taxonomy" id="2562239"/>
    <lineage>
        <taxon>Eukaryota</taxon>
        <taxon>Sar</taxon>
        <taxon>Alveolata</taxon>
        <taxon>Dinophyceae</taxon>
        <taxon>Suessiales</taxon>
        <taxon>Symbiodiniaceae</taxon>
        <taxon>Effrenium</taxon>
    </lineage>
</organism>
<protein>
    <recommendedName>
        <fullName evidence="7">Ankyrin repeat protein</fullName>
    </recommendedName>
</protein>
<dbReference type="Gene3D" id="1.25.40.20">
    <property type="entry name" value="Ankyrin repeat-containing domain"/>
    <property type="match status" value="2"/>
</dbReference>
<feature type="repeat" description="ANK" evidence="3">
    <location>
        <begin position="112"/>
        <end position="144"/>
    </location>
</feature>
<feature type="repeat" description="ANK" evidence="3">
    <location>
        <begin position="42"/>
        <end position="78"/>
    </location>
</feature>
<keyword evidence="6" id="KW-1185">Reference proteome</keyword>
<gene>
    <name evidence="5" type="ORF">EVOR1521_LOCUS5515</name>
</gene>
<comment type="caution">
    <text evidence="5">The sequence shown here is derived from an EMBL/GenBank/DDBJ whole genome shotgun (WGS) entry which is preliminary data.</text>
</comment>
<dbReference type="PROSITE" id="PS50088">
    <property type="entry name" value="ANK_REPEAT"/>
    <property type="match status" value="4"/>
</dbReference>
<evidence type="ECO:0000313" key="6">
    <source>
        <dbReference type="Proteomes" id="UP001178507"/>
    </source>
</evidence>
<feature type="region of interest" description="Disordered" evidence="4">
    <location>
        <begin position="304"/>
        <end position="352"/>
    </location>
</feature>
<dbReference type="SUPFAM" id="SSF48403">
    <property type="entry name" value="Ankyrin repeat"/>
    <property type="match status" value="1"/>
</dbReference>
<keyword evidence="1" id="KW-0677">Repeat</keyword>
<dbReference type="AlphaFoldDB" id="A0AA36HW52"/>
<evidence type="ECO:0000256" key="4">
    <source>
        <dbReference type="SAM" id="MobiDB-lite"/>
    </source>
</evidence>
<dbReference type="InterPro" id="IPR036770">
    <property type="entry name" value="Ankyrin_rpt-contain_sf"/>
</dbReference>
<dbReference type="Pfam" id="PF12796">
    <property type="entry name" value="Ank_2"/>
    <property type="match status" value="2"/>
</dbReference>
<dbReference type="EMBL" id="CAUJNA010000395">
    <property type="protein sequence ID" value="CAJ1376445.1"/>
    <property type="molecule type" value="Genomic_DNA"/>
</dbReference>
<dbReference type="Proteomes" id="UP001178507">
    <property type="component" value="Unassembled WGS sequence"/>
</dbReference>
<evidence type="ECO:0000256" key="3">
    <source>
        <dbReference type="PROSITE-ProRule" id="PRU00023"/>
    </source>
</evidence>
<evidence type="ECO:0000256" key="1">
    <source>
        <dbReference type="ARBA" id="ARBA00022737"/>
    </source>
</evidence>
<sequence>MAQAAQELVNAVLLQAVKSQTAEVVQELIEKHGCNPKQTTSVGGTLLHEVALHGHHAQALRIAELLVSHGVQAKQEDKSHRTAMFPAAKAGNIQLCEFLLGQGCKVEHCDAGHQTTLFYSSRHGHVECTELFLTRGADVNAADSNGYTPIFWAAHDGRVNIMKFLVEKGADPKILAKNGKSLLFSATGGAAAYALELGCDPQQQDQLGQTPIFRAVKENDPQKVKLLAESGADVDAQDKIGQTCLFYAANLGLKEMVTLLCAHLKANTLHLDVKGFSAKEYAKKHSKAASLAACTKILQGHETKQRLAAQKEQKRAAQERARKAAEERGGPSPAPASSSRKRPHEEEEDVERKKYQLVCFEGGEEVPWNSHKYKEHFRELALRCPWVEPQR</sequence>
<dbReference type="InterPro" id="IPR002110">
    <property type="entry name" value="Ankyrin_rpt"/>
</dbReference>
<feature type="compositionally biased region" description="Basic and acidic residues" evidence="4">
    <location>
        <begin position="304"/>
        <end position="329"/>
    </location>
</feature>
<evidence type="ECO:0008006" key="7">
    <source>
        <dbReference type="Google" id="ProtNLM"/>
    </source>
</evidence>
<proteinExistence type="predicted"/>
<dbReference type="PANTHER" id="PTHR24126">
    <property type="entry name" value="ANKYRIN REPEAT, PH AND SEC7 DOMAIN CONTAINING PROTEIN SECG-RELATED"/>
    <property type="match status" value="1"/>
</dbReference>